<dbReference type="PANTHER" id="PTHR43792">
    <property type="entry name" value="GNAT FAMILY, PUTATIVE (AFU_ORTHOLOGUE AFUA_3G00765)-RELATED-RELATED"/>
    <property type="match status" value="1"/>
</dbReference>
<dbReference type="KEGG" id="psti:SOO65_09030"/>
<evidence type="ECO:0000313" key="2">
    <source>
        <dbReference type="EMBL" id="WPU66892.1"/>
    </source>
</evidence>
<dbReference type="InterPro" id="IPR000182">
    <property type="entry name" value="GNAT_dom"/>
</dbReference>
<sequence>MLRLESKRLYYEHLEEKHFEVFYSQESDPEVMKYIRKASQDKDEARKKFNDYLSYMKLHPKLGVWAVFEKETQNQIGLGVLFHIEMKPESGRYEVGYRFNQTSWGKGYATELTHRFLQYGFNELGLKEICGTTNPDNIVSQKVLMKTGMKDMGITTEFRSGSRFFVLNRDEYHPSDD</sequence>
<proteinExistence type="predicted"/>
<accession>A0AAX4HUG6</accession>
<dbReference type="PANTHER" id="PTHR43792:SF16">
    <property type="entry name" value="N-ACETYLTRANSFERASE DOMAIN-CONTAINING PROTEIN"/>
    <property type="match status" value="1"/>
</dbReference>
<evidence type="ECO:0000259" key="1">
    <source>
        <dbReference type="Pfam" id="PF13302"/>
    </source>
</evidence>
<dbReference type="InterPro" id="IPR016181">
    <property type="entry name" value="Acyl_CoA_acyltransferase"/>
</dbReference>
<evidence type="ECO:0000313" key="3">
    <source>
        <dbReference type="Proteomes" id="UP001324634"/>
    </source>
</evidence>
<dbReference type="InterPro" id="IPR051531">
    <property type="entry name" value="N-acetyltransferase"/>
</dbReference>
<dbReference type="Gene3D" id="3.40.630.30">
    <property type="match status" value="1"/>
</dbReference>
<dbReference type="RefSeq" id="WP_321399551.1">
    <property type="nucleotide sequence ID" value="NZ_CP139487.1"/>
</dbReference>
<keyword evidence="3" id="KW-1185">Reference proteome</keyword>
<gene>
    <name evidence="2" type="ORF">SOO65_09030</name>
</gene>
<name>A0AAX4HUG6_9BACT</name>
<dbReference type="SUPFAM" id="SSF55729">
    <property type="entry name" value="Acyl-CoA N-acyltransferases (Nat)"/>
    <property type="match status" value="1"/>
</dbReference>
<organism evidence="2 3">
    <name type="scientific">Peredibacter starrii</name>
    <dbReference type="NCBI Taxonomy" id="28202"/>
    <lineage>
        <taxon>Bacteria</taxon>
        <taxon>Pseudomonadati</taxon>
        <taxon>Bdellovibrionota</taxon>
        <taxon>Bacteriovoracia</taxon>
        <taxon>Bacteriovoracales</taxon>
        <taxon>Bacteriovoracaceae</taxon>
        <taxon>Peredibacter</taxon>
    </lineage>
</organism>
<dbReference type="GO" id="GO:0016747">
    <property type="term" value="F:acyltransferase activity, transferring groups other than amino-acyl groups"/>
    <property type="evidence" value="ECO:0007669"/>
    <property type="project" value="InterPro"/>
</dbReference>
<dbReference type="EMBL" id="CP139487">
    <property type="protein sequence ID" value="WPU66892.1"/>
    <property type="molecule type" value="Genomic_DNA"/>
</dbReference>
<reference evidence="2 3" key="1">
    <citation type="submission" date="2023-11" db="EMBL/GenBank/DDBJ databases">
        <title>Peredibacter starrii A3.12.</title>
        <authorList>
            <person name="Mitchell R.J."/>
        </authorList>
    </citation>
    <scope>NUCLEOTIDE SEQUENCE [LARGE SCALE GENOMIC DNA]</scope>
    <source>
        <strain evidence="2 3">A3.12</strain>
    </source>
</reference>
<protein>
    <submittedName>
        <fullName evidence="2">GNAT family N-acetyltransferase</fullName>
    </submittedName>
</protein>
<dbReference type="Pfam" id="PF13302">
    <property type="entry name" value="Acetyltransf_3"/>
    <property type="match status" value="1"/>
</dbReference>
<feature type="domain" description="N-acetyltransferase" evidence="1">
    <location>
        <begin position="8"/>
        <end position="150"/>
    </location>
</feature>
<dbReference type="AlphaFoldDB" id="A0AAX4HUG6"/>
<dbReference type="Proteomes" id="UP001324634">
    <property type="component" value="Chromosome"/>
</dbReference>